<name>A0ACC0ACW1_CATRO</name>
<evidence type="ECO:0000313" key="2">
    <source>
        <dbReference type="Proteomes" id="UP001060085"/>
    </source>
</evidence>
<reference evidence="2" key="1">
    <citation type="journal article" date="2023" name="Nat. Plants">
        <title>Single-cell RNA sequencing provides a high-resolution roadmap for understanding the multicellular compartmentation of specialized metabolism.</title>
        <authorList>
            <person name="Sun S."/>
            <person name="Shen X."/>
            <person name="Li Y."/>
            <person name="Li Y."/>
            <person name="Wang S."/>
            <person name="Li R."/>
            <person name="Zhang H."/>
            <person name="Shen G."/>
            <person name="Guo B."/>
            <person name="Wei J."/>
            <person name="Xu J."/>
            <person name="St-Pierre B."/>
            <person name="Chen S."/>
            <person name="Sun C."/>
        </authorList>
    </citation>
    <scope>NUCLEOTIDE SEQUENCE [LARGE SCALE GENOMIC DNA]</scope>
</reference>
<sequence>MASVMAKVARRLSNRAYVTFLAGEGDYVKGVVGLAKGLRKVKAAYPLVVAVLGDVPEEHRRLLVNQGCIVREIEAVDVSDKENQFARPYFGINYCKLRLWKFVEYEKMIYLDSDIQVFENIDHLFELEDGYLYGVPDCVCELHGQPCKESIQWPEILGTKPSTYINGGMFILEPNLFTYHNILKTLQVTPPTPFAEQDFLNMYFKDICKPLPPKYNLLLTMLWRHPEKIDLEEVKVVHYCAPGSKPWRYTGEEENMDREIVKKLEKIWGDIYDDDTLDYGSKDAEIEHVAADEISATPAKLVETTRTMSSPPAA</sequence>
<keyword evidence="2" id="KW-1185">Reference proteome</keyword>
<comment type="caution">
    <text evidence="1">The sequence shown here is derived from an EMBL/GenBank/DDBJ whole genome shotgun (WGS) entry which is preliminary data.</text>
</comment>
<gene>
    <name evidence="1" type="ORF">M9H77_27267</name>
</gene>
<organism evidence="1 2">
    <name type="scientific">Catharanthus roseus</name>
    <name type="common">Madagascar periwinkle</name>
    <name type="synonym">Vinca rosea</name>
    <dbReference type="NCBI Taxonomy" id="4058"/>
    <lineage>
        <taxon>Eukaryota</taxon>
        <taxon>Viridiplantae</taxon>
        <taxon>Streptophyta</taxon>
        <taxon>Embryophyta</taxon>
        <taxon>Tracheophyta</taxon>
        <taxon>Spermatophyta</taxon>
        <taxon>Magnoliopsida</taxon>
        <taxon>eudicotyledons</taxon>
        <taxon>Gunneridae</taxon>
        <taxon>Pentapetalae</taxon>
        <taxon>asterids</taxon>
        <taxon>lamiids</taxon>
        <taxon>Gentianales</taxon>
        <taxon>Apocynaceae</taxon>
        <taxon>Rauvolfioideae</taxon>
        <taxon>Vinceae</taxon>
        <taxon>Catharanthinae</taxon>
        <taxon>Catharanthus</taxon>
    </lineage>
</organism>
<evidence type="ECO:0000313" key="1">
    <source>
        <dbReference type="EMBL" id="KAI5658474.1"/>
    </source>
</evidence>
<accession>A0ACC0ACW1</accession>
<dbReference type="Proteomes" id="UP001060085">
    <property type="component" value="Linkage Group LG06"/>
</dbReference>
<protein>
    <submittedName>
        <fullName evidence="1">Uncharacterized protein</fullName>
    </submittedName>
</protein>
<proteinExistence type="predicted"/>
<dbReference type="EMBL" id="CM044706">
    <property type="protein sequence ID" value="KAI5658474.1"/>
    <property type="molecule type" value="Genomic_DNA"/>
</dbReference>